<protein>
    <submittedName>
        <fullName evidence="1">Uncharacterized protein</fullName>
    </submittedName>
</protein>
<gene>
    <name evidence="1" type="ORF">ACFO4N_11030</name>
</gene>
<dbReference type="EMBL" id="JBHSFW010000006">
    <property type="protein sequence ID" value="MFC4619247.1"/>
    <property type="molecule type" value="Genomic_DNA"/>
</dbReference>
<reference evidence="2" key="1">
    <citation type="journal article" date="2019" name="Int. J. Syst. Evol. Microbiol.">
        <title>The Global Catalogue of Microorganisms (GCM) 10K type strain sequencing project: providing services to taxonomists for standard genome sequencing and annotation.</title>
        <authorList>
            <consortium name="The Broad Institute Genomics Platform"/>
            <consortium name="The Broad Institute Genome Sequencing Center for Infectious Disease"/>
            <person name="Wu L."/>
            <person name="Ma J."/>
        </authorList>
    </citation>
    <scope>NUCLEOTIDE SEQUENCE [LARGE SCALE GENOMIC DNA]</scope>
    <source>
        <strain evidence="2">CGMCC 1.16306</strain>
    </source>
</reference>
<keyword evidence="2" id="KW-1185">Reference proteome</keyword>
<organism evidence="1 2">
    <name type="scientific">Camelliibacillus cellulosilyticus</name>
    <dbReference type="NCBI Taxonomy" id="2174486"/>
    <lineage>
        <taxon>Bacteria</taxon>
        <taxon>Bacillati</taxon>
        <taxon>Bacillota</taxon>
        <taxon>Bacilli</taxon>
        <taxon>Bacillales</taxon>
        <taxon>Sporolactobacillaceae</taxon>
        <taxon>Camelliibacillus</taxon>
    </lineage>
</organism>
<evidence type="ECO:0000313" key="1">
    <source>
        <dbReference type="EMBL" id="MFC4619247.1"/>
    </source>
</evidence>
<evidence type="ECO:0000313" key="2">
    <source>
        <dbReference type="Proteomes" id="UP001596022"/>
    </source>
</evidence>
<comment type="caution">
    <text evidence="1">The sequence shown here is derived from an EMBL/GenBank/DDBJ whole genome shotgun (WGS) entry which is preliminary data.</text>
</comment>
<name>A0ABV9GMP2_9BACL</name>
<accession>A0ABV9GMP2</accession>
<proteinExistence type="predicted"/>
<dbReference type="Proteomes" id="UP001596022">
    <property type="component" value="Unassembled WGS sequence"/>
</dbReference>
<sequence>MTTIDGSLSKTNSFAVISAYEQYDTGTAFPLSLLRVMIVAVDKRHLCLFRLEEAAFFLIAF</sequence>